<feature type="region of interest" description="Disordered" evidence="1">
    <location>
        <begin position="122"/>
        <end position="142"/>
    </location>
</feature>
<dbReference type="PANTHER" id="PTHR12138:SF162">
    <property type="entry name" value="CHROMOSOME UNDETERMINED SCAFFOLD_275, WHOLE GENOME SHOTGUN SEQUENCE"/>
    <property type="match status" value="1"/>
</dbReference>
<dbReference type="AlphaFoldDB" id="A0A7N9D357"/>
<sequence length="142" mass="15134">MWRPCPVTLDTGKATARVSVDDGWQRGRLDQGFSTKWVFLFGVFTDSLALSPRLECSGVISAYCNLLCLGSGDSSASASGIAGIIGARHHAWLIFVCLVEPGFHHVDQADLELLTSSDSPASASQSAGITDMSHRARPNQVV</sequence>
<evidence type="ECO:0000313" key="3">
    <source>
        <dbReference type="Proteomes" id="UP000233100"/>
    </source>
</evidence>
<reference evidence="2" key="2">
    <citation type="submission" date="2025-08" db="UniProtKB">
        <authorList>
            <consortium name="Ensembl"/>
        </authorList>
    </citation>
    <scope>IDENTIFICATION</scope>
</reference>
<evidence type="ECO:0000313" key="2">
    <source>
        <dbReference type="Ensembl" id="ENSMFAP00000056674.1"/>
    </source>
</evidence>
<name>A0A7N9D357_MACFA</name>
<dbReference type="Proteomes" id="UP000233100">
    <property type="component" value="Chromosome 20"/>
</dbReference>
<organism evidence="2 3">
    <name type="scientific">Macaca fascicularis</name>
    <name type="common">Crab-eating macaque</name>
    <name type="synonym">Cynomolgus monkey</name>
    <dbReference type="NCBI Taxonomy" id="9541"/>
    <lineage>
        <taxon>Eukaryota</taxon>
        <taxon>Metazoa</taxon>
        <taxon>Chordata</taxon>
        <taxon>Craniata</taxon>
        <taxon>Vertebrata</taxon>
        <taxon>Euteleostomi</taxon>
        <taxon>Mammalia</taxon>
        <taxon>Eutheria</taxon>
        <taxon>Euarchontoglires</taxon>
        <taxon>Primates</taxon>
        <taxon>Haplorrhini</taxon>
        <taxon>Catarrhini</taxon>
        <taxon>Cercopithecidae</taxon>
        <taxon>Cercopithecinae</taxon>
        <taxon>Macaca</taxon>
    </lineage>
</organism>
<dbReference type="PRINTS" id="PR02045">
    <property type="entry name" value="F138DOMAIN"/>
</dbReference>
<reference evidence="2 3" key="1">
    <citation type="submission" date="2013-03" db="EMBL/GenBank/DDBJ databases">
        <authorList>
            <person name="Warren W."/>
            <person name="Wilson R.K."/>
        </authorList>
    </citation>
    <scope>NUCLEOTIDE SEQUENCE</scope>
</reference>
<dbReference type="Ensembl" id="ENSMFAT00000082342.1">
    <property type="protein sequence ID" value="ENSMFAP00000056674.1"/>
    <property type="gene ID" value="ENSMFAG00000047333.1"/>
</dbReference>
<dbReference type="GeneTree" id="ENSGT01120000271815"/>
<dbReference type="PANTHER" id="PTHR12138">
    <property type="entry name" value="PRIMATE-EXPANDED PROTEIN FAMILY"/>
    <property type="match status" value="1"/>
</dbReference>
<reference evidence="2" key="3">
    <citation type="submission" date="2025-09" db="UniProtKB">
        <authorList>
            <consortium name="Ensembl"/>
        </authorList>
    </citation>
    <scope>IDENTIFICATION</scope>
</reference>
<accession>A0A7N9D357</accession>
<proteinExistence type="predicted"/>
<protein>
    <submittedName>
        <fullName evidence="2">Uncharacterized protein</fullName>
    </submittedName>
</protein>
<evidence type="ECO:0000256" key="1">
    <source>
        <dbReference type="SAM" id="MobiDB-lite"/>
    </source>
</evidence>
<keyword evidence="3" id="KW-1185">Reference proteome</keyword>